<dbReference type="AlphaFoldDB" id="A0A9P9ATK4"/>
<dbReference type="Proteomes" id="UP000777438">
    <property type="component" value="Unassembled WGS sequence"/>
</dbReference>
<dbReference type="EMBL" id="JAGPYM010000005">
    <property type="protein sequence ID" value="KAH6894438.1"/>
    <property type="molecule type" value="Genomic_DNA"/>
</dbReference>
<dbReference type="OrthoDB" id="6220758at2759"/>
<evidence type="ECO:0000256" key="5">
    <source>
        <dbReference type="ARBA" id="ARBA00023274"/>
    </source>
</evidence>
<comment type="subcellular location">
    <subcellularLocation>
        <location evidence="1">Mitochondrion</location>
    </subcellularLocation>
</comment>
<dbReference type="GO" id="GO:0005840">
    <property type="term" value="C:ribosome"/>
    <property type="evidence" value="ECO:0007669"/>
    <property type="project" value="UniProtKB-KW"/>
</dbReference>
<dbReference type="GO" id="GO:1990904">
    <property type="term" value="C:ribonucleoprotein complex"/>
    <property type="evidence" value="ECO:0007669"/>
    <property type="project" value="UniProtKB-KW"/>
</dbReference>
<evidence type="ECO:0000313" key="8">
    <source>
        <dbReference type="Proteomes" id="UP000777438"/>
    </source>
</evidence>
<comment type="caution">
    <text evidence="7">The sequence shown here is derived from an EMBL/GenBank/DDBJ whole genome shotgun (WGS) entry which is preliminary data.</text>
</comment>
<evidence type="ECO:0000256" key="1">
    <source>
        <dbReference type="ARBA" id="ARBA00004173"/>
    </source>
</evidence>
<dbReference type="InterPro" id="IPR018305">
    <property type="entry name" value="Ribosomal_m50"/>
</dbReference>
<keyword evidence="4" id="KW-0496">Mitochondrion</keyword>
<sequence length="383" mass="42299">MPRIPRVRGLPSLQVAIAPSCTPARVPFAARTAALSTSARVNGKNTDWLRKKLWKGEAPGPEDPYTQRMEPEDASNLPAEAVEVHSRVEYTPEEIEQSRLVLPPSHRVEAATEKELESLDPSYAPATSIEGLEEIQPVKTWWDQPGHWGAESEFRGFAAEKVEDKAIVELSLRRAVVEALALQEAGLLNEWSVKKWPAGERAELDQTLGVEIQVQDGKATLKGDVQSLAGRLTSEVEESEQGDKISAEEAQEIVKTWDASWTQVALNDQHLKFAIRKRVYQLTGRLIPDAKLGAARTALHLLTLTVSQPKRGKKLAEILESQGDLPALPNVTVHSRKIGPVAKEMAIGRWKVIEEELTKRGLPVTGTAGLGKNKERDWLTGKR</sequence>
<evidence type="ECO:0000256" key="2">
    <source>
        <dbReference type="ARBA" id="ARBA00008860"/>
    </source>
</evidence>
<dbReference type="Pfam" id="PF10501">
    <property type="entry name" value="Ribosomal_L50"/>
    <property type="match status" value="1"/>
</dbReference>
<organism evidence="7 8">
    <name type="scientific">Thelonectria olida</name>
    <dbReference type="NCBI Taxonomy" id="1576542"/>
    <lineage>
        <taxon>Eukaryota</taxon>
        <taxon>Fungi</taxon>
        <taxon>Dikarya</taxon>
        <taxon>Ascomycota</taxon>
        <taxon>Pezizomycotina</taxon>
        <taxon>Sordariomycetes</taxon>
        <taxon>Hypocreomycetidae</taxon>
        <taxon>Hypocreales</taxon>
        <taxon>Nectriaceae</taxon>
        <taxon>Thelonectria</taxon>
    </lineage>
</organism>
<gene>
    <name evidence="7" type="ORF">B0T10DRAFT_480458</name>
</gene>
<evidence type="ECO:0000256" key="6">
    <source>
        <dbReference type="ARBA" id="ARBA00035183"/>
    </source>
</evidence>
<dbReference type="GO" id="GO:0005739">
    <property type="term" value="C:mitochondrion"/>
    <property type="evidence" value="ECO:0007669"/>
    <property type="project" value="UniProtKB-SubCell"/>
</dbReference>
<proteinExistence type="inferred from homology"/>
<name>A0A9P9ATK4_9HYPO</name>
<keyword evidence="3" id="KW-0689">Ribosomal protein</keyword>
<comment type="similarity">
    <text evidence="2">Belongs to the mitochondrion-specific ribosomal protein mL50 family.</text>
</comment>
<evidence type="ECO:0000256" key="4">
    <source>
        <dbReference type="ARBA" id="ARBA00023128"/>
    </source>
</evidence>
<protein>
    <recommendedName>
        <fullName evidence="6">Large ribosomal subunit protein mL50</fullName>
    </recommendedName>
</protein>
<evidence type="ECO:0000256" key="3">
    <source>
        <dbReference type="ARBA" id="ARBA00022980"/>
    </source>
</evidence>
<reference evidence="7 8" key="1">
    <citation type="journal article" date="2021" name="Nat. Commun.">
        <title>Genetic determinants of endophytism in the Arabidopsis root mycobiome.</title>
        <authorList>
            <person name="Mesny F."/>
            <person name="Miyauchi S."/>
            <person name="Thiergart T."/>
            <person name="Pickel B."/>
            <person name="Atanasova L."/>
            <person name="Karlsson M."/>
            <person name="Huettel B."/>
            <person name="Barry K.W."/>
            <person name="Haridas S."/>
            <person name="Chen C."/>
            <person name="Bauer D."/>
            <person name="Andreopoulos W."/>
            <person name="Pangilinan J."/>
            <person name="LaButti K."/>
            <person name="Riley R."/>
            <person name="Lipzen A."/>
            <person name="Clum A."/>
            <person name="Drula E."/>
            <person name="Henrissat B."/>
            <person name="Kohler A."/>
            <person name="Grigoriev I.V."/>
            <person name="Martin F.M."/>
            <person name="Hacquard S."/>
        </authorList>
    </citation>
    <scope>NUCLEOTIDE SEQUENCE [LARGE SCALE GENOMIC DNA]</scope>
    <source>
        <strain evidence="7 8">MPI-CAGE-CH-0241</strain>
    </source>
</reference>
<evidence type="ECO:0000313" key="7">
    <source>
        <dbReference type="EMBL" id="KAH6894438.1"/>
    </source>
</evidence>
<keyword evidence="5" id="KW-0687">Ribonucleoprotein</keyword>
<keyword evidence="8" id="KW-1185">Reference proteome</keyword>
<accession>A0A9P9ATK4</accession>